<dbReference type="Proteomes" id="UP000676336">
    <property type="component" value="Unassembled WGS sequence"/>
</dbReference>
<organism evidence="1 2">
    <name type="scientific">Rotaria magnacalcarata</name>
    <dbReference type="NCBI Taxonomy" id="392030"/>
    <lineage>
        <taxon>Eukaryota</taxon>
        <taxon>Metazoa</taxon>
        <taxon>Spiralia</taxon>
        <taxon>Gnathifera</taxon>
        <taxon>Rotifera</taxon>
        <taxon>Eurotatoria</taxon>
        <taxon>Bdelloidea</taxon>
        <taxon>Philodinida</taxon>
        <taxon>Philodinidae</taxon>
        <taxon>Rotaria</taxon>
    </lineage>
</organism>
<protein>
    <submittedName>
        <fullName evidence="1">Uncharacterized protein</fullName>
    </submittedName>
</protein>
<dbReference type="AlphaFoldDB" id="A0A8S3D4S1"/>
<name>A0A8S3D4S1_9BILA</name>
<accession>A0A8S3D4S1</accession>
<feature type="non-terminal residue" evidence="1">
    <location>
        <position position="1"/>
    </location>
</feature>
<reference evidence="1" key="1">
    <citation type="submission" date="2021-02" db="EMBL/GenBank/DDBJ databases">
        <authorList>
            <person name="Nowell W R."/>
        </authorList>
    </citation>
    <scope>NUCLEOTIDE SEQUENCE</scope>
</reference>
<sequence length="60" mass="6829">DTRVILFNIASLSSEPYGSLNVSDDAKEEVEEIVNEDRLVRIFDEHEESVYSAQWASNDP</sequence>
<feature type="non-terminal residue" evidence="1">
    <location>
        <position position="60"/>
    </location>
</feature>
<comment type="caution">
    <text evidence="1">The sequence shown here is derived from an EMBL/GenBank/DDBJ whole genome shotgun (WGS) entry which is preliminary data.</text>
</comment>
<proteinExistence type="predicted"/>
<gene>
    <name evidence="1" type="ORF">SMN809_LOCUS55753</name>
</gene>
<evidence type="ECO:0000313" key="1">
    <source>
        <dbReference type="EMBL" id="CAF4981594.1"/>
    </source>
</evidence>
<dbReference type="EMBL" id="CAJOBI010197761">
    <property type="protein sequence ID" value="CAF4981594.1"/>
    <property type="molecule type" value="Genomic_DNA"/>
</dbReference>
<evidence type="ECO:0000313" key="2">
    <source>
        <dbReference type="Proteomes" id="UP000676336"/>
    </source>
</evidence>